<evidence type="ECO:0000256" key="8">
    <source>
        <dbReference type="ARBA" id="ARBA00023053"/>
    </source>
</evidence>
<keyword evidence="10 23" id="KW-0472">Membrane</keyword>
<dbReference type="FunFam" id="1.20.1730.10:FF:000011">
    <property type="entry name" value="sodium-dependent multivitamin transporter isoform X1"/>
    <property type="match status" value="1"/>
</dbReference>
<dbReference type="InterPro" id="IPR038377">
    <property type="entry name" value="Na/Glc_symporter_sf"/>
</dbReference>
<dbReference type="GO" id="GO:0090482">
    <property type="term" value="F:vitamin transmembrane transporter activity"/>
    <property type="evidence" value="ECO:0007669"/>
    <property type="project" value="UniProtKB-ARBA"/>
</dbReference>
<dbReference type="InterPro" id="IPR001734">
    <property type="entry name" value="Na/solute_symporter"/>
</dbReference>
<feature type="transmembrane region" description="Helical" evidence="23">
    <location>
        <begin position="14"/>
        <end position="33"/>
    </location>
</feature>
<evidence type="ECO:0000256" key="23">
    <source>
        <dbReference type="SAM" id="Phobius"/>
    </source>
</evidence>
<reference evidence="24" key="2">
    <citation type="submission" date="2025-09" db="UniProtKB">
        <authorList>
            <consortium name="Ensembl"/>
        </authorList>
    </citation>
    <scope>IDENTIFICATION</scope>
</reference>
<feature type="transmembrane region" description="Helical" evidence="23">
    <location>
        <begin position="262"/>
        <end position="285"/>
    </location>
</feature>
<keyword evidence="3" id="KW-0813">Transport</keyword>
<dbReference type="Ensembl" id="ENSMAMT00000063882.1">
    <property type="protein sequence ID" value="ENSMAMP00000057551.1"/>
    <property type="gene ID" value="ENSMAMG00000004811.2"/>
</dbReference>
<dbReference type="AlphaFoldDB" id="A0A7N8XY58"/>
<dbReference type="InterPro" id="IPR018212">
    <property type="entry name" value="Na/solute_symporter_CS"/>
</dbReference>
<evidence type="ECO:0000256" key="17">
    <source>
        <dbReference type="ARBA" id="ARBA00052729"/>
    </source>
</evidence>
<comment type="catalytic activity">
    <reaction evidence="16">
        <text>(R)-lipoate(out) + 2 Na(+)(out) = (R)-lipoate(in) + 2 Na(+)(in)</text>
        <dbReference type="Rhea" id="RHEA:73379"/>
        <dbReference type="ChEBI" id="CHEBI:29101"/>
        <dbReference type="ChEBI" id="CHEBI:83088"/>
    </reaction>
</comment>
<evidence type="ECO:0000256" key="4">
    <source>
        <dbReference type="ARBA" id="ARBA00022475"/>
    </source>
</evidence>
<comment type="function">
    <text evidence="18">Sodium-dependent multivitamin transporter that mediates the electrogenic transport of pantothenate, biotin, lipoate and iodide. Functions as a Na(+)-coupled substrate symporter where the stoichiometry of Na(+):substrate is 2:1, creating an electrochemical Na(+) gradient used as driving force for substrate uptake. Required for biotin and pantothenate uptake in the intestine across the brush border membrane. Plays a role in the maintenance of intestinal mucosa integrity, by providing the gut mucosa with biotin. Contributes to the luminal uptake of biotin and pantothenate into the brain across the blood-brain barrier.</text>
</comment>
<comment type="subcellular location">
    <subcellularLocation>
        <location evidence="1">Apical cell membrane</location>
        <topology evidence="1">Multi-pass membrane protein</topology>
    </subcellularLocation>
</comment>
<keyword evidence="5 23" id="KW-0812">Transmembrane</keyword>
<dbReference type="GO" id="GO:0098660">
    <property type="term" value="P:inorganic ion transmembrane transport"/>
    <property type="evidence" value="ECO:0007669"/>
    <property type="project" value="UniProtKB-ARBA"/>
</dbReference>
<name>A0A7N8XY58_9TELE</name>
<evidence type="ECO:0000256" key="1">
    <source>
        <dbReference type="ARBA" id="ARBA00004424"/>
    </source>
</evidence>
<dbReference type="GO" id="GO:0015075">
    <property type="term" value="F:monoatomic ion transmembrane transporter activity"/>
    <property type="evidence" value="ECO:0007669"/>
    <property type="project" value="UniProtKB-ARBA"/>
</dbReference>
<evidence type="ECO:0000256" key="10">
    <source>
        <dbReference type="ARBA" id="ARBA00023136"/>
    </source>
</evidence>
<dbReference type="GO" id="GO:0016324">
    <property type="term" value="C:apical plasma membrane"/>
    <property type="evidence" value="ECO:0007669"/>
    <property type="project" value="UniProtKB-SubCell"/>
</dbReference>
<feature type="transmembrane region" description="Helical" evidence="23">
    <location>
        <begin position="364"/>
        <end position="384"/>
    </location>
</feature>
<evidence type="ECO:0000256" key="3">
    <source>
        <dbReference type="ARBA" id="ARBA00022448"/>
    </source>
</evidence>
<evidence type="ECO:0000256" key="11">
    <source>
        <dbReference type="ARBA" id="ARBA00023180"/>
    </source>
</evidence>
<feature type="transmembrane region" description="Helical" evidence="23">
    <location>
        <begin position="144"/>
        <end position="164"/>
    </location>
</feature>
<evidence type="ECO:0000256" key="14">
    <source>
        <dbReference type="ARBA" id="ARBA00036099"/>
    </source>
</evidence>
<organism evidence="24 25">
    <name type="scientific">Mastacembelus armatus</name>
    <name type="common">zig-zag eel</name>
    <dbReference type="NCBI Taxonomy" id="205130"/>
    <lineage>
        <taxon>Eukaryota</taxon>
        <taxon>Metazoa</taxon>
        <taxon>Chordata</taxon>
        <taxon>Craniata</taxon>
        <taxon>Vertebrata</taxon>
        <taxon>Euteleostomi</taxon>
        <taxon>Actinopterygii</taxon>
        <taxon>Neopterygii</taxon>
        <taxon>Teleostei</taxon>
        <taxon>Neoteleostei</taxon>
        <taxon>Acanthomorphata</taxon>
        <taxon>Anabantaria</taxon>
        <taxon>Synbranchiformes</taxon>
        <taxon>Mastacembelidae</taxon>
        <taxon>Mastacembelus</taxon>
    </lineage>
</organism>
<keyword evidence="12" id="KW-0739">Sodium transport</keyword>
<feature type="transmembrane region" description="Helical" evidence="23">
    <location>
        <begin position="176"/>
        <end position="196"/>
    </location>
</feature>
<comment type="catalytic activity">
    <reaction evidence="14">
        <text>iodide(out) + 2 Na(+)(out) = iodide(in) + 2 Na(+)(in)</text>
        <dbReference type="Rhea" id="RHEA:71207"/>
        <dbReference type="ChEBI" id="CHEBI:16382"/>
        <dbReference type="ChEBI" id="CHEBI:29101"/>
    </reaction>
</comment>
<comment type="catalytic activity">
    <reaction evidence="15">
        <text>(R)-pantothenate(out) + 2 Na(+)(out) = (R)-pantothenate(in) + 2 Na(+)(in)</text>
        <dbReference type="Rhea" id="RHEA:73371"/>
        <dbReference type="ChEBI" id="CHEBI:29032"/>
        <dbReference type="ChEBI" id="CHEBI:29101"/>
    </reaction>
</comment>
<feature type="transmembrane region" description="Helical" evidence="23">
    <location>
        <begin position="120"/>
        <end position="138"/>
    </location>
</feature>
<protein>
    <recommendedName>
        <fullName evidence="20">Sodium-dependent multivitamin transporter</fullName>
    </recommendedName>
    <alternativeName>
        <fullName evidence="21">Solute carrier family 5 member 6</fullName>
    </alternativeName>
</protein>
<evidence type="ECO:0000313" key="24">
    <source>
        <dbReference type="Ensembl" id="ENSMAMP00000057551.1"/>
    </source>
</evidence>
<evidence type="ECO:0000256" key="21">
    <source>
        <dbReference type="ARBA" id="ARBA00078601"/>
    </source>
</evidence>
<keyword evidence="11" id="KW-0325">Glycoprotein</keyword>
<feature type="transmembrane region" description="Helical" evidence="23">
    <location>
        <begin position="495"/>
        <end position="516"/>
    </location>
</feature>
<dbReference type="PANTHER" id="PTHR42985">
    <property type="entry name" value="SODIUM-COUPLED MONOCARBOXYLATE TRANSPORTER"/>
    <property type="match status" value="1"/>
</dbReference>
<dbReference type="PANTHER" id="PTHR42985:SF2">
    <property type="entry name" value="SODIUM-DEPENDENT MULTIVITAMIN TRANSPORTER"/>
    <property type="match status" value="1"/>
</dbReference>
<evidence type="ECO:0000256" key="22">
    <source>
        <dbReference type="RuleBase" id="RU362091"/>
    </source>
</evidence>
<comment type="subunit">
    <text evidence="19">Interacts with PDZD11.</text>
</comment>
<evidence type="ECO:0000256" key="18">
    <source>
        <dbReference type="ARBA" id="ARBA00058802"/>
    </source>
</evidence>
<keyword evidence="4" id="KW-1003">Cell membrane</keyword>
<evidence type="ECO:0000256" key="7">
    <source>
        <dbReference type="ARBA" id="ARBA00022989"/>
    </source>
</evidence>
<proteinExistence type="inferred from homology"/>
<dbReference type="GO" id="GO:0015887">
    <property type="term" value="P:pantothenate transmembrane transport"/>
    <property type="evidence" value="ECO:0007669"/>
    <property type="project" value="UniProtKB-ARBA"/>
</dbReference>
<accession>A0A7N8XY58</accession>
<evidence type="ECO:0000256" key="12">
    <source>
        <dbReference type="ARBA" id="ARBA00023201"/>
    </source>
</evidence>
<feature type="transmembrane region" description="Helical" evidence="23">
    <location>
        <begin position="421"/>
        <end position="444"/>
    </location>
</feature>
<evidence type="ECO:0000256" key="5">
    <source>
        <dbReference type="ARBA" id="ARBA00022692"/>
    </source>
</evidence>
<evidence type="ECO:0000256" key="20">
    <source>
        <dbReference type="ARBA" id="ARBA00073170"/>
    </source>
</evidence>
<comment type="similarity">
    <text evidence="2 22">Belongs to the sodium:solute symporter (SSF) (TC 2.A.21) family.</text>
</comment>
<keyword evidence="7 23" id="KW-1133">Transmembrane helix</keyword>
<feature type="transmembrane region" description="Helical" evidence="23">
    <location>
        <begin position="222"/>
        <end position="241"/>
    </location>
</feature>
<dbReference type="NCBIfam" id="TIGR00813">
    <property type="entry name" value="sss"/>
    <property type="match status" value="1"/>
</dbReference>
<keyword evidence="13" id="KW-0092">Biotin</keyword>
<dbReference type="PROSITE" id="PS00456">
    <property type="entry name" value="NA_SOLUT_SYMP_1"/>
    <property type="match status" value="1"/>
</dbReference>
<sequence>MGEVVQMHFTTVDYVIFTVLLVASAGIGLFYAFSGGRQRTTQFLMADRSMSCLPVSLSLLATFQSAVAILGAPSEVYTFGTQYWFLGCSYFLGLLIPAHVFIPVFYRLRLSSTYEYLELRFNKMVRICGTVTFIFQMVLTGFDLWGAVLAMGLVCTLYTALGGLKAVIWTDVFQTVVMFAGQLAVIVVGSSQAGGIGEVWRKAVNGSRIAGLDLNPDPLERHTFWTLGVGGIFLMLALYGVNQAQVQRYLSSRTEREAVMSCYVVFPCQQIVLCLGCLMGLVMFARYGEDSPLKKGYCSQIYMVLYFVMDVFRDLPGLPGLFVACLFSGALSTISSAFNSLATVTMEDLIKPHFPSMTEAKATLLSKGLALAYGLVCLAMAYIASIMGSVLQAAFSIFGMVGGPLLGLFCLGMFFPWANSIGAMVGLVAGLAMAFWIGIGSFVMRISAPTPVPLLNTSALPLFDNITSTVMTAVVSTTTAKRRPTGVEALYSLSYMWYSAHNSTTVVVVGLIVSLLTGPMKEKELTPGTVYPVLGTLLFFLPERYKEKLCCVTPLAHKVTSYSYS</sequence>
<reference evidence="24" key="1">
    <citation type="submission" date="2025-08" db="UniProtKB">
        <authorList>
            <consortium name="Ensembl"/>
        </authorList>
    </citation>
    <scope>IDENTIFICATION</scope>
</reference>
<dbReference type="GeneTree" id="ENSGT00940000155731"/>
<dbReference type="Gene3D" id="1.20.1730.10">
    <property type="entry name" value="Sodium/glucose cotransporter"/>
    <property type="match status" value="1"/>
</dbReference>
<keyword evidence="6" id="KW-0769">Symport</keyword>
<evidence type="ECO:0000256" key="6">
    <source>
        <dbReference type="ARBA" id="ARBA00022847"/>
    </source>
</evidence>
<dbReference type="Proteomes" id="UP000261640">
    <property type="component" value="Unplaced"/>
</dbReference>
<dbReference type="InterPro" id="IPR051163">
    <property type="entry name" value="Sodium:Solute_Symporter_SSF"/>
</dbReference>
<evidence type="ECO:0000256" key="15">
    <source>
        <dbReference type="ARBA" id="ARBA00050243"/>
    </source>
</evidence>
<dbReference type="GO" id="GO:0015293">
    <property type="term" value="F:symporter activity"/>
    <property type="evidence" value="ECO:0007669"/>
    <property type="project" value="UniProtKB-KW"/>
</dbReference>
<evidence type="ECO:0000256" key="16">
    <source>
        <dbReference type="ARBA" id="ARBA00050457"/>
    </source>
</evidence>
<keyword evidence="25" id="KW-1185">Reference proteome</keyword>
<dbReference type="PROSITE" id="PS50283">
    <property type="entry name" value="NA_SOLUT_SYMP_3"/>
    <property type="match status" value="1"/>
</dbReference>
<evidence type="ECO:0000313" key="25">
    <source>
        <dbReference type="Proteomes" id="UP000261640"/>
    </source>
</evidence>
<evidence type="ECO:0000256" key="9">
    <source>
        <dbReference type="ARBA" id="ARBA00023065"/>
    </source>
</evidence>
<dbReference type="GO" id="GO:0006814">
    <property type="term" value="P:sodium ion transport"/>
    <property type="evidence" value="ECO:0007669"/>
    <property type="project" value="UniProtKB-KW"/>
</dbReference>
<evidence type="ECO:0000256" key="13">
    <source>
        <dbReference type="ARBA" id="ARBA00023267"/>
    </source>
</evidence>
<dbReference type="Pfam" id="PF00474">
    <property type="entry name" value="SSF"/>
    <property type="match status" value="1"/>
</dbReference>
<keyword evidence="8" id="KW-0915">Sodium</keyword>
<evidence type="ECO:0000256" key="19">
    <source>
        <dbReference type="ARBA" id="ARBA00061728"/>
    </source>
</evidence>
<feature type="transmembrane region" description="Helical" evidence="23">
    <location>
        <begin position="84"/>
        <end position="108"/>
    </location>
</feature>
<feature type="transmembrane region" description="Helical" evidence="23">
    <location>
        <begin position="53"/>
        <end position="72"/>
    </location>
</feature>
<keyword evidence="9" id="KW-0406">Ion transport</keyword>
<evidence type="ECO:0000256" key="2">
    <source>
        <dbReference type="ARBA" id="ARBA00006434"/>
    </source>
</evidence>
<feature type="transmembrane region" description="Helical" evidence="23">
    <location>
        <begin position="321"/>
        <end position="344"/>
    </location>
</feature>
<feature type="transmembrane region" description="Helical" evidence="23">
    <location>
        <begin position="390"/>
        <end position="414"/>
    </location>
</feature>
<comment type="catalytic activity">
    <reaction evidence="17">
        <text>biotin(out) + 2 Na(+)(out) = biotin(in) + 2 Na(+)(in)</text>
        <dbReference type="Rhea" id="RHEA:73375"/>
        <dbReference type="ChEBI" id="CHEBI:29101"/>
        <dbReference type="ChEBI" id="CHEBI:57586"/>
    </reaction>
</comment>